<dbReference type="AlphaFoldDB" id="A0A0Q9WJX4"/>
<evidence type="ECO:0000313" key="9">
    <source>
        <dbReference type="Proteomes" id="UP000008792"/>
    </source>
</evidence>
<evidence type="ECO:0000256" key="3">
    <source>
        <dbReference type="ARBA" id="ARBA00022692"/>
    </source>
</evidence>
<keyword evidence="6" id="KW-0472">Membrane</keyword>
<evidence type="ECO:0000256" key="4">
    <source>
        <dbReference type="ARBA" id="ARBA00022968"/>
    </source>
</evidence>
<keyword evidence="4" id="KW-0735">Signal-anchor</keyword>
<keyword evidence="5" id="KW-1133">Transmembrane helix</keyword>
<dbReference type="OrthoDB" id="5912413at2759"/>
<feature type="compositionally biased region" description="Polar residues" evidence="7">
    <location>
        <begin position="88"/>
        <end position="106"/>
    </location>
</feature>
<dbReference type="STRING" id="7244.A0A0Q9WJX4"/>
<feature type="compositionally biased region" description="Polar residues" evidence="7">
    <location>
        <begin position="59"/>
        <end position="76"/>
    </location>
</feature>
<comment type="similarity">
    <text evidence="2">Belongs to the X(+)/potassium ATPases subunit beta family.</text>
</comment>
<accession>A0A0Q9WJX4</accession>
<evidence type="ECO:0000313" key="8">
    <source>
        <dbReference type="EMBL" id="KRF81230.1"/>
    </source>
</evidence>
<proteinExistence type="inferred from homology"/>
<comment type="subcellular location">
    <subcellularLocation>
        <location evidence="1">Membrane</location>
        <topology evidence="1">Single-pass type II membrane protein</topology>
    </subcellularLocation>
</comment>
<sequence>MDKKDKDKEDEDEMNKKDKDKEDADEGEIDKKDKDKDKEEDEEKNDAASSKRFNEKSTDNPPATGSTEIEATSSRVFQDARSYATAELNESPNNVDRKNSINNNEPANPMLDVDSKANTKIRYKQSISKTELTSTSRGIGINTHRRENKNQIVHNQTVTNNKRKKLTGQPIRHKGIVKLPNINDEYILDNRPRQNYADCEYHFPRANRWQNICKTEHKLIRYTPRNGTHGGHMRNRLSDFLSHHGRSKGQIKRFGPCQEDNNFGYSTGEPCVFLKINRLIGFKTKSYKYDSEVVRSNFEQVDYTALMHLLLSIPNEEKRKDRIWITCTSPSKNAYVDFYPEAAFKTKFVDAKKFNDIKVHNEKIKFQSKRDMNRLVALKLKNLELNKRNRFTCKIWAYNIKHSKDFGQTEFQMLIEGV</sequence>
<feature type="region of interest" description="Disordered" evidence="7">
    <location>
        <begin position="1"/>
        <end position="117"/>
    </location>
</feature>
<dbReference type="GO" id="GO:0030007">
    <property type="term" value="P:intracellular potassium ion homeostasis"/>
    <property type="evidence" value="ECO:0007669"/>
    <property type="project" value="TreeGrafter"/>
</dbReference>
<dbReference type="GO" id="GO:1990573">
    <property type="term" value="P:potassium ion import across plasma membrane"/>
    <property type="evidence" value="ECO:0007669"/>
    <property type="project" value="TreeGrafter"/>
</dbReference>
<dbReference type="InterPro" id="IPR038702">
    <property type="entry name" value="Na/K_ATPase_sub_beta_sf"/>
</dbReference>
<protein>
    <submittedName>
        <fullName evidence="8">Uncharacterized protein</fullName>
    </submittedName>
</protein>
<dbReference type="GO" id="GO:0036376">
    <property type="term" value="P:sodium ion export across plasma membrane"/>
    <property type="evidence" value="ECO:0007669"/>
    <property type="project" value="TreeGrafter"/>
</dbReference>
<dbReference type="PANTHER" id="PTHR11523">
    <property type="entry name" value="SODIUM/POTASSIUM-DEPENDENT ATPASE BETA SUBUNIT"/>
    <property type="match status" value="1"/>
</dbReference>
<keyword evidence="3" id="KW-0812">Transmembrane</keyword>
<name>A0A0Q9WJX4_DROVI</name>
<dbReference type="EMBL" id="CH940649">
    <property type="protein sequence ID" value="KRF81230.1"/>
    <property type="molecule type" value="Genomic_DNA"/>
</dbReference>
<evidence type="ECO:0000256" key="1">
    <source>
        <dbReference type="ARBA" id="ARBA00004606"/>
    </source>
</evidence>
<dbReference type="PANTHER" id="PTHR11523:SF28">
    <property type="entry name" value="NA_K-ATPASE BETA SUBUNIT ISOFORM 4-RELATED"/>
    <property type="match status" value="1"/>
</dbReference>
<evidence type="ECO:0000256" key="5">
    <source>
        <dbReference type="ARBA" id="ARBA00022989"/>
    </source>
</evidence>
<dbReference type="GO" id="GO:0006883">
    <property type="term" value="P:intracellular sodium ion homeostasis"/>
    <property type="evidence" value="ECO:0007669"/>
    <property type="project" value="TreeGrafter"/>
</dbReference>
<dbReference type="InterPro" id="IPR000402">
    <property type="entry name" value="Na/K_ATPase_sub_beta"/>
</dbReference>
<gene>
    <name evidence="8" type="primary">Dvir\GJ26205</name>
    <name evidence="8" type="ORF">Dvir_GJ26205</name>
</gene>
<reference evidence="8 9" key="1">
    <citation type="journal article" date="2007" name="Nature">
        <title>Evolution of genes and genomes on the Drosophila phylogeny.</title>
        <authorList>
            <consortium name="Drosophila 12 Genomes Consortium"/>
            <person name="Clark A.G."/>
            <person name="Eisen M.B."/>
            <person name="Smith D.R."/>
            <person name="Bergman C.M."/>
            <person name="Oliver B."/>
            <person name="Markow T.A."/>
            <person name="Kaufman T.C."/>
            <person name="Kellis M."/>
            <person name="Gelbart W."/>
            <person name="Iyer V.N."/>
            <person name="Pollard D.A."/>
            <person name="Sackton T.B."/>
            <person name="Larracuente A.M."/>
            <person name="Singh N.D."/>
            <person name="Abad J.P."/>
            <person name="Abt D.N."/>
            <person name="Adryan B."/>
            <person name="Aguade M."/>
            <person name="Akashi H."/>
            <person name="Anderson W.W."/>
            <person name="Aquadro C.F."/>
            <person name="Ardell D.H."/>
            <person name="Arguello R."/>
            <person name="Artieri C.G."/>
            <person name="Barbash D.A."/>
            <person name="Barker D."/>
            <person name="Barsanti P."/>
            <person name="Batterham P."/>
            <person name="Batzoglou S."/>
            <person name="Begun D."/>
            <person name="Bhutkar A."/>
            <person name="Blanco E."/>
            <person name="Bosak S.A."/>
            <person name="Bradley R.K."/>
            <person name="Brand A.D."/>
            <person name="Brent M.R."/>
            <person name="Brooks A.N."/>
            <person name="Brown R.H."/>
            <person name="Butlin R.K."/>
            <person name="Caggese C."/>
            <person name="Calvi B.R."/>
            <person name="Bernardo de Carvalho A."/>
            <person name="Caspi A."/>
            <person name="Castrezana S."/>
            <person name="Celniker S.E."/>
            <person name="Chang J.L."/>
            <person name="Chapple C."/>
            <person name="Chatterji S."/>
            <person name="Chinwalla A."/>
            <person name="Civetta A."/>
            <person name="Clifton S.W."/>
            <person name="Comeron J.M."/>
            <person name="Costello J.C."/>
            <person name="Coyne J.A."/>
            <person name="Daub J."/>
            <person name="David R.G."/>
            <person name="Delcher A.L."/>
            <person name="Delehaunty K."/>
            <person name="Do C.B."/>
            <person name="Ebling H."/>
            <person name="Edwards K."/>
            <person name="Eickbush T."/>
            <person name="Evans J.D."/>
            <person name="Filipski A."/>
            <person name="Findeiss S."/>
            <person name="Freyhult E."/>
            <person name="Fulton L."/>
            <person name="Fulton R."/>
            <person name="Garcia A.C."/>
            <person name="Gardiner A."/>
            <person name="Garfield D.A."/>
            <person name="Garvin B.E."/>
            <person name="Gibson G."/>
            <person name="Gilbert D."/>
            <person name="Gnerre S."/>
            <person name="Godfrey J."/>
            <person name="Good R."/>
            <person name="Gotea V."/>
            <person name="Gravely B."/>
            <person name="Greenberg A.J."/>
            <person name="Griffiths-Jones S."/>
            <person name="Gross S."/>
            <person name="Guigo R."/>
            <person name="Gustafson E.A."/>
            <person name="Haerty W."/>
            <person name="Hahn M.W."/>
            <person name="Halligan D.L."/>
            <person name="Halpern A.L."/>
            <person name="Halter G.M."/>
            <person name="Han M.V."/>
            <person name="Heger A."/>
            <person name="Hillier L."/>
            <person name="Hinrichs A.S."/>
            <person name="Holmes I."/>
            <person name="Hoskins R.A."/>
            <person name="Hubisz M.J."/>
            <person name="Hultmark D."/>
            <person name="Huntley M.A."/>
            <person name="Jaffe D.B."/>
            <person name="Jagadeeshan S."/>
            <person name="Jeck W.R."/>
            <person name="Johnson J."/>
            <person name="Jones C.D."/>
            <person name="Jordan W.C."/>
            <person name="Karpen G.H."/>
            <person name="Kataoka E."/>
            <person name="Keightley P.D."/>
            <person name="Kheradpour P."/>
            <person name="Kirkness E.F."/>
            <person name="Koerich L.B."/>
            <person name="Kristiansen K."/>
            <person name="Kudrna D."/>
            <person name="Kulathinal R.J."/>
            <person name="Kumar S."/>
            <person name="Kwok R."/>
            <person name="Lander E."/>
            <person name="Langley C.H."/>
            <person name="Lapoint R."/>
            <person name="Lazzaro B.P."/>
            <person name="Lee S.J."/>
            <person name="Levesque L."/>
            <person name="Li R."/>
            <person name="Lin C.F."/>
            <person name="Lin M.F."/>
            <person name="Lindblad-Toh K."/>
            <person name="Llopart A."/>
            <person name="Long M."/>
            <person name="Low L."/>
            <person name="Lozovsky E."/>
            <person name="Lu J."/>
            <person name="Luo M."/>
            <person name="Machado C.A."/>
            <person name="Makalowski W."/>
            <person name="Marzo M."/>
            <person name="Matsuda M."/>
            <person name="Matzkin L."/>
            <person name="McAllister B."/>
            <person name="McBride C.S."/>
            <person name="McKernan B."/>
            <person name="McKernan K."/>
            <person name="Mendez-Lago M."/>
            <person name="Minx P."/>
            <person name="Mollenhauer M.U."/>
            <person name="Montooth K."/>
            <person name="Mount S.M."/>
            <person name="Mu X."/>
            <person name="Myers E."/>
            <person name="Negre B."/>
            <person name="Newfeld S."/>
            <person name="Nielsen R."/>
            <person name="Noor M.A."/>
            <person name="O'Grady P."/>
            <person name="Pachter L."/>
            <person name="Papaceit M."/>
            <person name="Parisi M.J."/>
            <person name="Parisi M."/>
            <person name="Parts L."/>
            <person name="Pedersen J.S."/>
            <person name="Pesole G."/>
            <person name="Phillippy A.M."/>
            <person name="Ponting C.P."/>
            <person name="Pop M."/>
            <person name="Porcelli D."/>
            <person name="Powell J.R."/>
            <person name="Prohaska S."/>
            <person name="Pruitt K."/>
            <person name="Puig M."/>
            <person name="Quesneville H."/>
            <person name="Ram K.R."/>
            <person name="Rand D."/>
            <person name="Rasmussen M.D."/>
            <person name="Reed L.K."/>
            <person name="Reenan R."/>
            <person name="Reily A."/>
            <person name="Remington K.A."/>
            <person name="Rieger T.T."/>
            <person name="Ritchie M.G."/>
            <person name="Robin C."/>
            <person name="Rogers Y.H."/>
            <person name="Rohde C."/>
            <person name="Rozas J."/>
            <person name="Rubenfield M.J."/>
            <person name="Ruiz A."/>
            <person name="Russo S."/>
            <person name="Salzberg S.L."/>
            <person name="Sanchez-Gracia A."/>
            <person name="Saranga D.J."/>
            <person name="Sato H."/>
            <person name="Schaeffer S.W."/>
            <person name="Schatz M.C."/>
            <person name="Schlenke T."/>
            <person name="Schwartz R."/>
            <person name="Segarra C."/>
            <person name="Singh R.S."/>
            <person name="Sirot L."/>
            <person name="Sirota M."/>
            <person name="Sisneros N.B."/>
            <person name="Smith C.D."/>
            <person name="Smith T.F."/>
            <person name="Spieth J."/>
            <person name="Stage D.E."/>
            <person name="Stark A."/>
            <person name="Stephan W."/>
            <person name="Strausberg R.L."/>
            <person name="Strempel S."/>
            <person name="Sturgill D."/>
            <person name="Sutton G."/>
            <person name="Sutton G.G."/>
            <person name="Tao W."/>
            <person name="Teichmann S."/>
            <person name="Tobari Y.N."/>
            <person name="Tomimura Y."/>
            <person name="Tsolas J.M."/>
            <person name="Valente V.L."/>
            <person name="Venter E."/>
            <person name="Venter J.C."/>
            <person name="Vicario S."/>
            <person name="Vieira F.G."/>
            <person name="Vilella A.J."/>
            <person name="Villasante A."/>
            <person name="Walenz B."/>
            <person name="Wang J."/>
            <person name="Wasserman M."/>
            <person name="Watts T."/>
            <person name="Wilson D."/>
            <person name="Wilson R.K."/>
            <person name="Wing R.A."/>
            <person name="Wolfner M.F."/>
            <person name="Wong A."/>
            <person name="Wong G.K."/>
            <person name="Wu C.I."/>
            <person name="Wu G."/>
            <person name="Yamamoto D."/>
            <person name="Yang H.P."/>
            <person name="Yang S.P."/>
            <person name="Yorke J.A."/>
            <person name="Yoshida K."/>
            <person name="Zdobnov E."/>
            <person name="Zhang P."/>
            <person name="Zhang Y."/>
            <person name="Zimin A.V."/>
            <person name="Baldwin J."/>
            <person name="Abdouelleil A."/>
            <person name="Abdulkadir J."/>
            <person name="Abebe A."/>
            <person name="Abera B."/>
            <person name="Abreu J."/>
            <person name="Acer S.C."/>
            <person name="Aftuck L."/>
            <person name="Alexander A."/>
            <person name="An P."/>
            <person name="Anderson E."/>
            <person name="Anderson S."/>
            <person name="Arachi H."/>
            <person name="Azer M."/>
            <person name="Bachantsang P."/>
            <person name="Barry A."/>
            <person name="Bayul T."/>
            <person name="Berlin A."/>
            <person name="Bessette D."/>
            <person name="Bloom T."/>
            <person name="Blye J."/>
            <person name="Boguslavskiy L."/>
            <person name="Bonnet C."/>
            <person name="Boukhgalter B."/>
            <person name="Bourzgui I."/>
            <person name="Brown A."/>
            <person name="Cahill P."/>
            <person name="Channer S."/>
            <person name="Cheshatsang Y."/>
            <person name="Chuda L."/>
            <person name="Citroen M."/>
            <person name="Collymore A."/>
            <person name="Cooke P."/>
            <person name="Costello M."/>
            <person name="D'Aco K."/>
            <person name="Daza R."/>
            <person name="De Haan G."/>
            <person name="DeGray S."/>
            <person name="DeMaso C."/>
            <person name="Dhargay N."/>
            <person name="Dooley K."/>
            <person name="Dooley E."/>
            <person name="Doricent M."/>
            <person name="Dorje P."/>
            <person name="Dorjee K."/>
            <person name="Dupes A."/>
            <person name="Elong R."/>
            <person name="Falk J."/>
            <person name="Farina A."/>
            <person name="Faro S."/>
            <person name="Ferguson D."/>
            <person name="Fisher S."/>
            <person name="Foley C.D."/>
            <person name="Franke A."/>
            <person name="Friedrich D."/>
            <person name="Gadbois L."/>
            <person name="Gearin G."/>
            <person name="Gearin C.R."/>
            <person name="Giannoukos G."/>
            <person name="Goode T."/>
            <person name="Graham J."/>
            <person name="Grandbois E."/>
            <person name="Grewal S."/>
            <person name="Gyaltsen K."/>
            <person name="Hafez N."/>
            <person name="Hagos B."/>
            <person name="Hall J."/>
            <person name="Henson C."/>
            <person name="Hollinger A."/>
            <person name="Honan T."/>
            <person name="Huard M.D."/>
            <person name="Hughes L."/>
            <person name="Hurhula B."/>
            <person name="Husby M.E."/>
            <person name="Kamat A."/>
            <person name="Kanga B."/>
            <person name="Kashin S."/>
            <person name="Khazanovich D."/>
            <person name="Kisner P."/>
            <person name="Lance K."/>
            <person name="Lara M."/>
            <person name="Lee W."/>
            <person name="Lennon N."/>
            <person name="Letendre F."/>
            <person name="LeVine R."/>
            <person name="Lipovsky A."/>
            <person name="Liu X."/>
            <person name="Liu J."/>
            <person name="Liu S."/>
            <person name="Lokyitsang T."/>
            <person name="Lokyitsang Y."/>
            <person name="Lubonja R."/>
            <person name="Lui A."/>
            <person name="MacDonald P."/>
            <person name="Magnisalis V."/>
            <person name="Maru K."/>
            <person name="Matthews C."/>
            <person name="McCusker W."/>
            <person name="McDonough S."/>
            <person name="Mehta T."/>
            <person name="Meldrim J."/>
            <person name="Meneus L."/>
            <person name="Mihai O."/>
            <person name="Mihalev A."/>
            <person name="Mihova T."/>
            <person name="Mittelman R."/>
            <person name="Mlenga V."/>
            <person name="Montmayeur A."/>
            <person name="Mulrain L."/>
            <person name="Navidi A."/>
            <person name="Naylor J."/>
            <person name="Negash T."/>
            <person name="Nguyen T."/>
            <person name="Nguyen N."/>
            <person name="Nicol R."/>
            <person name="Norbu C."/>
            <person name="Norbu N."/>
            <person name="Novod N."/>
            <person name="O'Neill B."/>
            <person name="Osman S."/>
            <person name="Markiewicz E."/>
            <person name="Oyono O.L."/>
            <person name="Patti C."/>
            <person name="Phunkhang P."/>
            <person name="Pierre F."/>
            <person name="Priest M."/>
            <person name="Raghuraman S."/>
            <person name="Rege F."/>
            <person name="Reyes R."/>
            <person name="Rise C."/>
            <person name="Rogov P."/>
            <person name="Ross K."/>
            <person name="Ryan E."/>
            <person name="Settipalli S."/>
            <person name="Shea T."/>
            <person name="Sherpa N."/>
            <person name="Shi L."/>
            <person name="Shih D."/>
            <person name="Sparrow T."/>
            <person name="Spaulding J."/>
            <person name="Stalker J."/>
            <person name="Stange-Thomann N."/>
            <person name="Stavropoulos S."/>
            <person name="Stone C."/>
            <person name="Strader C."/>
            <person name="Tesfaye S."/>
            <person name="Thomson T."/>
            <person name="Thoulutsang Y."/>
            <person name="Thoulutsang D."/>
            <person name="Topham K."/>
            <person name="Topping I."/>
            <person name="Tsamla T."/>
            <person name="Vassiliev H."/>
            <person name="Vo A."/>
            <person name="Wangchuk T."/>
            <person name="Wangdi T."/>
            <person name="Weiand M."/>
            <person name="Wilkinson J."/>
            <person name="Wilson A."/>
            <person name="Yadav S."/>
            <person name="Young G."/>
            <person name="Yu Q."/>
            <person name="Zembek L."/>
            <person name="Zhong D."/>
            <person name="Zimmer A."/>
            <person name="Zwirko Z."/>
            <person name="Jaffe D.B."/>
            <person name="Alvarez P."/>
            <person name="Brockman W."/>
            <person name="Butler J."/>
            <person name="Chin C."/>
            <person name="Gnerre S."/>
            <person name="Grabherr M."/>
            <person name="Kleber M."/>
            <person name="Mauceli E."/>
            <person name="MacCallum I."/>
        </authorList>
    </citation>
    <scope>NUCLEOTIDE SEQUENCE [LARGE SCALE GENOMIC DNA]</scope>
    <source>
        <strain evidence="9">Tucson 15010-1051.87</strain>
    </source>
</reference>
<dbReference type="Gene3D" id="2.60.40.1660">
    <property type="entry name" value="Na, k-atpase alpha subunit"/>
    <property type="match status" value="1"/>
</dbReference>
<evidence type="ECO:0000256" key="7">
    <source>
        <dbReference type="SAM" id="MobiDB-lite"/>
    </source>
</evidence>
<keyword evidence="9" id="KW-1185">Reference proteome</keyword>
<evidence type="ECO:0000256" key="6">
    <source>
        <dbReference type="ARBA" id="ARBA00023136"/>
    </source>
</evidence>
<dbReference type="InParanoid" id="A0A0Q9WJX4"/>
<dbReference type="Proteomes" id="UP000008792">
    <property type="component" value="Unassembled WGS sequence"/>
</dbReference>
<dbReference type="GO" id="GO:0005890">
    <property type="term" value="C:sodium:potassium-exchanging ATPase complex"/>
    <property type="evidence" value="ECO:0007669"/>
    <property type="project" value="InterPro"/>
</dbReference>
<evidence type="ECO:0000256" key="2">
    <source>
        <dbReference type="ARBA" id="ARBA00005876"/>
    </source>
</evidence>
<dbReference type="GO" id="GO:0001671">
    <property type="term" value="F:ATPase activator activity"/>
    <property type="evidence" value="ECO:0007669"/>
    <property type="project" value="TreeGrafter"/>
</dbReference>
<dbReference type="Pfam" id="PF00287">
    <property type="entry name" value="Na_K-ATPase"/>
    <property type="match status" value="1"/>
</dbReference>
<organism evidence="8 9">
    <name type="scientific">Drosophila virilis</name>
    <name type="common">Fruit fly</name>
    <dbReference type="NCBI Taxonomy" id="7244"/>
    <lineage>
        <taxon>Eukaryota</taxon>
        <taxon>Metazoa</taxon>
        <taxon>Ecdysozoa</taxon>
        <taxon>Arthropoda</taxon>
        <taxon>Hexapoda</taxon>
        <taxon>Insecta</taxon>
        <taxon>Pterygota</taxon>
        <taxon>Neoptera</taxon>
        <taxon>Endopterygota</taxon>
        <taxon>Diptera</taxon>
        <taxon>Brachycera</taxon>
        <taxon>Muscomorpha</taxon>
        <taxon>Ephydroidea</taxon>
        <taxon>Drosophilidae</taxon>
        <taxon>Drosophila</taxon>
    </lineage>
</organism>